<dbReference type="InterPro" id="IPR023865">
    <property type="entry name" value="Aliphatic_acid_kinase_CS"/>
</dbReference>
<evidence type="ECO:0000313" key="9">
    <source>
        <dbReference type="Proteomes" id="UP001595906"/>
    </source>
</evidence>
<evidence type="ECO:0000256" key="3">
    <source>
        <dbReference type="ARBA" id="ARBA00022741"/>
    </source>
</evidence>
<keyword evidence="6" id="KW-0460">Magnesium</keyword>
<dbReference type="Pfam" id="PF00871">
    <property type="entry name" value="Acetate_kinase"/>
    <property type="match status" value="1"/>
</dbReference>
<comment type="similarity">
    <text evidence="1 6 7">Belongs to the acetokinase family.</text>
</comment>
<dbReference type="PANTHER" id="PTHR21060:SF15">
    <property type="entry name" value="ACETATE KINASE-RELATED"/>
    <property type="match status" value="1"/>
</dbReference>
<comment type="pathway">
    <text evidence="6">Metabolic intermediate biosynthesis; acetyl-CoA biosynthesis; acetyl-CoA from acetate: step 1/2.</text>
</comment>
<dbReference type="EC" id="2.7.2.1" evidence="6"/>
<dbReference type="PRINTS" id="PR00471">
    <property type="entry name" value="ACETATEKNASE"/>
</dbReference>
<dbReference type="PROSITE" id="PS01075">
    <property type="entry name" value="ACETATE_KINASE_1"/>
    <property type="match status" value="1"/>
</dbReference>
<feature type="binding site" evidence="6">
    <location>
        <begin position="209"/>
        <end position="213"/>
    </location>
    <ligand>
        <name>ATP</name>
        <dbReference type="ChEBI" id="CHEBI:30616"/>
    </ligand>
</feature>
<evidence type="ECO:0000256" key="2">
    <source>
        <dbReference type="ARBA" id="ARBA00022679"/>
    </source>
</evidence>
<dbReference type="GO" id="GO:0016301">
    <property type="term" value="F:kinase activity"/>
    <property type="evidence" value="ECO:0007669"/>
    <property type="project" value="UniProtKB-KW"/>
</dbReference>
<sequence length="398" mass="43476">MKVLVINSGSSSIKYQLFVMPQATVICTGLVERIGLKNAVLTYKYLRGNTFEEYQFTGDIPNHTEGLKAVANLLTDVNKGVITSPSEIDVVGHRVVHGGANFVSTALITQAVKDKIRYLFALSPLHNPAHLLGINVAEEVFASAKQVAVFDTAFHQTMPPIAYRMAVPKALYEKDKIRNYGFHGTSHKYVSEQVTKHYNNPNLKIISLHLGNGCSITAIANGKCRDTSMGLGPMNGLVMGTRVGDIDQTVIFYMVNELGYTLQQVNDILNKKSGLLGLAGVSDMRDLQALIQKGDADAILAHQIFVYKAKKFIGSYIAALNGVDVLLFTGGIGENDAYTRAKICENLEGLNIYLDAAKNSIRTSSIREIQADNATIKIVVVPTNEEKEIATQCYTLCQ</sequence>
<dbReference type="InterPro" id="IPR043129">
    <property type="entry name" value="ATPase_NBD"/>
</dbReference>
<evidence type="ECO:0000256" key="7">
    <source>
        <dbReference type="RuleBase" id="RU003835"/>
    </source>
</evidence>
<feature type="binding site" evidence="6">
    <location>
        <position position="7"/>
    </location>
    <ligand>
        <name>Mg(2+)</name>
        <dbReference type="ChEBI" id="CHEBI:18420"/>
    </ligand>
</feature>
<dbReference type="PANTHER" id="PTHR21060">
    <property type="entry name" value="ACETATE KINASE"/>
    <property type="match status" value="1"/>
</dbReference>
<keyword evidence="9" id="KW-1185">Reference proteome</keyword>
<accession>A0ABV8Q1C4</accession>
<dbReference type="RefSeq" id="WP_379015270.1">
    <property type="nucleotide sequence ID" value="NZ_JBHSDC010000029.1"/>
</dbReference>
<keyword evidence="2 6" id="KW-0808">Transferase</keyword>
<comment type="subcellular location">
    <subcellularLocation>
        <location evidence="6">Cytoplasm</location>
    </subcellularLocation>
</comment>
<gene>
    <name evidence="6" type="primary">ackA</name>
    <name evidence="8" type="ORF">ACFOW1_14600</name>
</gene>
<comment type="catalytic activity">
    <reaction evidence="6">
        <text>acetate + ATP = acetyl phosphate + ADP</text>
        <dbReference type="Rhea" id="RHEA:11352"/>
        <dbReference type="ChEBI" id="CHEBI:22191"/>
        <dbReference type="ChEBI" id="CHEBI:30089"/>
        <dbReference type="ChEBI" id="CHEBI:30616"/>
        <dbReference type="ChEBI" id="CHEBI:456216"/>
        <dbReference type="EC" id="2.7.2.1"/>
    </reaction>
</comment>
<keyword evidence="6" id="KW-0479">Metal-binding</keyword>
<dbReference type="Proteomes" id="UP001595906">
    <property type="component" value="Unassembled WGS sequence"/>
</dbReference>
<feature type="binding site" evidence="6">
    <location>
        <position position="385"/>
    </location>
    <ligand>
        <name>Mg(2+)</name>
        <dbReference type="ChEBI" id="CHEBI:18420"/>
    </ligand>
</feature>
<dbReference type="InterPro" id="IPR004372">
    <property type="entry name" value="Ac/propionate_kinase"/>
</dbReference>
<dbReference type="SUPFAM" id="SSF53067">
    <property type="entry name" value="Actin-like ATPase domain"/>
    <property type="match status" value="2"/>
</dbReference>
<dbReference type="PIRSF" id="PIRSF000722">
    <property type="entry name" value="Acetate_prop_kin"/>
    <property type="match status" value="1"/>
</dbReference>
<evidence type="ECO:0000256" key="5">
    <source>
        <dbReference type="ARBA" id="ARBA00022840"/>
    </source>
</evidence>
<comment type="function">
    <text evidence="6">Catalyzes the formation of acetyl phosphate from acetate and ATP. Can also catalyze the reverse reaction.</text>
</comment>
<feature type="binding site" evidence="6">
    <location>
        <position position="14"/>
    </location>
    <ligand>
        <name>ATP</name>
        <dbReference type="ChEBI" id="CHEBI:30616"/>
    </ligand>
</feature>
<feature type="active site" description="Proton donor/acceptor" evidence="6">
    <location>
        <position position="151"/>
    </location>
</feature>
<keyword evidence="6" id="KW-0963">Cytoplasm</keyword>
<dbReference type="EMBL" id="JBHSDC010000029">
    <property type="protein sequence ID" value="MFC4233129.1"/>
    <property type="molecule type" value="Genomic_DNA"/>
</dbReference>
<evidence type="ECO:0000256" key="6">
    <source>
        <dbReference type="HAMAP-Rule" id="MF_00020"/>
    </source>
</evidence>
<feature type="binding site" evidence="6">
    <location>
        <position position="94"/>
    </location>
    <ligand>
        <name>substrate</name>
    </ligand>
</feature>
<keyword evidence="5 6" id="KW-0067">ATP-binding</keyword>
<dbReference type="Gene3D" id="3.30.420.40">
    <property type="match status" value="2"/>
</dbReference>
<keyword evidence="3 6" id="KW-0547">Nucleotide-binding</keyword>
<dbReference type="CDD" id="cd24010">
    <property type="entry name" value="ASKHA_NBD_AcK_PK"/>
    <property type="match status" value="1"/>
</dbReference>
<reference evidence="9" key="1">
    <citation type="journal article" date="2019" name="Int. J. Syst. Evol. Microbiol.">
        <title>The Global Catalogue of Microorganisms (GCM) 10K type strain sequencing project: providing services to taxonomists for standard genome sequencing and annotation.</title>
        <authorList>
            <consortium name="The Broad Institute Genomics Platform"/>
            <consortium name="The Broad Institute Genome Sequencing Center for Infectious Disease"/>
            <person name="Wu L."/>
            <person name="Ma J."/>
        </authorList>
    </citation>
    <scope>NUCLEOTIDE SEQUENCE [LARGE SCALE GENOMIC DNA]</scope>
    <source>
        <strain evidence="9">CECT 8010</strain>
    </source>
</reference>
<evidence type="ECO:0000256" key="4">
    <source>
        <dbReference type="ARBA" id="ARBA00022777"/>
    </source>
</evidence>
<keyword evidence="4 6" id="KW-0418">Kinase</keyword>
<feature type="binding site" evidence="6">
    <location>
        <begin position="331"/>
        <end position="335"/>
    </location>
    <ligand>
        <name>ATP</name>
        <dbReference type="ChEBI" id="CHEBI:30616"/>
    </ligand>
</feature>
<dbReference type="HAMAP" id="MF_00020">
    <property type="entry name" value="Acetate_kinase"/>
    <property type="match status" value="1"/>
</dbReference>
<dbReference type="InterPro" id="IPR000890">
    <property type="entry name" value="Aliphatic_acid_kin_short-chain"/>
</dbReference>
<name>A0ABV8Q1C4_9BACT</name>
<organism evidence="8 9">
    <name type="scientific">Parasediminibacterium paludis</name>
    <dbReference type="NCBI Taxonomy" id="908966"/>
    <lineage>
        <taxon>Bacteria</taxon>
        <taxon>Pseudomonadati</taxon>
        <taxon>Bacteroidota</taxon>
        <taxon>Chitinophagia</taxon>
        <taxon>Chitinophagales</taxon>
        <taxon>Chitinophagaceae</taxon>
        <taxon>Parasediminibacterium</taxon>
    </lineage>
</organism>
<comment type="cofactor">
    <cofactor evidence="6">
        <name>Mg(2+)</name>
        <dbReference type="ChEBI" id="CHEBI:18420"/>
    </cofactor>
    <cofactor evidence="6">
        <name>Mn(2+)</name>
        <dbReference type="ChEBI" id="CHEBI:29035"/>
    </cofactor>
    <text evidence="6">Mg(2+). Can also accept Mn(2+).</text>
</comment>
<comment type="caution">
    <text evidence="8">The sequence shown here is derived from an EMBL/GenBank/DDBJ whole genome shotgun (WGS) entry which is preliminary data.</text>
</comment>
<feature type="binding site" evidence="6">
    <location>
        <begin position="283"/>
        <end position="285"/>
    </location>
    <ligand>
        <name>ATP</name>
        <dbReference type="ChEBI" id="CHEBI:30616"/>
    </ligand>
</feature>
<comment type="subunit">
    <text evidence="6">Homodimer.</text>
</comment>
<dbReference type="PROSITE" id="PS01076">
    <property type="entry name" value="ACETATE_KINASE_2"/>
    <property type="match status" value="1"/>
</dbReference>
<evidence type="ECO:0000256" key="1">
    <source>
        <dbReference type="ARBA" id="ARBA00008748"/>
    </source>
</evidence>
<feature type="site" description="Transition state stabilizer" evidence="6">
    <location>
        <position position="242"/>
    </location>
</feature>
<feature type="site" description="Transition state stabilizer" evidence="6">
    <location>
        <position position="183"/>
    </location>
</feature>
<dbReference type="NCBIfam" id="TIGR00016">
    <property type="entry name" value="ackA"/>
    <property type="match status" value="1"/>
</dbReference>
<evidence type="ECO:0000313" key="8">
    <source>
        <dbReference type="EMBL" id="MFC4233129.1"/>
    </source>
</evidence>
<proteinExistence type="inferred from homology"/>
<protein>
    <recommendedName>
        <fullName evidence="6">Acetate kinase</fullName>
        <ecNumber evidence="6">2.7.2.1</ecNumber>
    </recommendedName>
    <alternativeName>
        <fullName evidence="6">Acetokinase</fullName>
    </alternativeName>
</protein>